<dbReference type="RefSeq" id="WP_271323177.1">
    <property type="nucleotide sequence ID" value="NZ_JAAGKO020000027.1"/>
</dbReference>
<gene>
    <name evidence="1" type="ORF">POF43_019200</name>
</gene>
<comment type="caution">
    <text evidence="1">The sequence shown here is derived from an EMBL/GenBank/DDBJ whole genome shotgun (WGS) entry which is preliminary data.</text>
</comment>
<dbReference type="EMBL" id="JAAGKO020000027">
    <property type="protein sequence ID" value="MDI5964823.1"/>
    <property type="molecule type" value="Genomic_DNA"/>
</dbReference>
<evidence type="ECO:0000313" key="2">
    <source>
        <dbReference type="Proteomes" id="UP001156398"/>
    </source>
</evidence>
<protein>
    <submittedName>
        <fullName evidence="1">Uncharacterized protein</fullName>
    </submittedName>
</protein>
<name>A0ABT6W255_9ACTN</name>
<proteinExistence type="predicted"/>
<evidence type="ECO:0000313" key="1">
    <source>
        <dbReference type="EMBL" id="MDI5964823.1"/>
    </source>
</evidence>
<organism evidence="1 2">
    <name type="scientific">Streptantibioticus silvisoli</name>
    <dbReference type="NCBI Taxonomy" id="2705255"/>
    <lineage>
        <taxon>Bacteria</taxon>
        <taxon>Bacillati</taxon>
        <taxon>Actinomycetota</taxon>
        <taxon>Actinomycetes</taxon>
        <taxon>Kitasatosporales</taxon>
        <taxon>Streptomycetaceae</taxon>
        <taxon>Streptantibioticus</taxon>
    </lineage>
</organism>
<keyword evidence="2" id="KW-1185">Reference proteome</keyword>
<dbReference type="Proteomes" id="UP001156398">
    <property type="component" value="Unassembled WGS sequence"/>
</dbReference>
<accession>A0ABT6W255</accession>
<sequence length="86" mass="9575">MFIDVNTVIERLHHLTDERLAEFSRALDAELRKAHYGAPTEDLNSLTDVAAAARLILRARQAHAASARAHDRLRSLLADQTMENAA</sequence>
<reference evidence="1 2" key="1">
    <citation type="submission" date="2023-05" db="EMBL/GenBank/DDBJ databases">
        <title>Streptantibioticus silvisoli sp. nov., acidotolerant actinomycetes 1 from pine litter.</title>
        <authorList>
            <person name="Swiecimska M."/>
            <person name="Golinska P."/>
            <person name="Sangal V."/>
            <person name="Wachnowicz B."/>
            <person name="Goodfellow M."/>
        </authorList>
    </citation>
    <scope>NUCLEOTIDE SEQUENCE [LARGE SCALE GENOMIC DNA]</scope>
    <source>
        <strain evidence="1 2">SL54</strain>
    </source>
</reference>